<evidence type="ECO:0000256" key="2">
    <source>
        <dbReference type="SAM" id="MobiDB-lite"/>
    </source>
</evidence>
<keyword evidence="1" id="KW-0175">Coiled coil</keyword>
<comment type="caution">
    <text evidence="3">The sequence shown here is derived from an EMBL/GenBank/DDBJ whole genome shotgun (WGS) entry which is preliminary data.</text>
</comment>
<feature type="region of interest" description="Disordered" evidence="2">
    <location>
        <begin position="1"/>
        <end position="107"/>
    </location>
</feature>
<name>A0A433A3C3_9FUNG</name>
<feature type="compositionally biased region" description="Polar residues" evidence="2">
    <location>
        <begin position="39"/>
        <end position="57"/>
    </location>
</feature>
<accession>A0A433A3C3</accession>
<evidence type="ECO:0000256" key="1">
    <source>
        <dbReference type="SAM" id="Coils"/>
    </source>
</evidence>
<evidence type="ECO:0000313" key="4">
    <source>
        <dbReference type="Proteomes" id="UP000268093"/>
    </source>
</evidence>
<feature type="compositionally biased region" description="Basic residues" evidence="2">
    <location>
        <begin position="58"/>
        <end position="70"/>
    </location>
</feature>
<evidence type="ECO:0000313" key="3">
    <source>
        <dbReference type="EMBL" id="RUO97195.1"/>
    </source>
</evidence>
<feature type="coiled-coil region" evidence="1">
    <location>
        <begin position="220"/>
        <end position="247"/>
    </location>
</feature>
<dbReference type="Proteomes" id="UP000268093">
    <property type="component" value="Unassembled WGS sequence"/>
</dbReference>
<feature type="region of interest" description="Disordered" evidence="2">
    <location>
        <begin position="130"/>
        <end position="158"/>
    </location>
</feature>
<feature type="compositionally biased region" description="Low complexity" evidence="2">
    <location>
        <begin position="77"/>
        <end position="90"/>
    </location>
</feature>
<protein>
    <submittedName>
        <fullName evidence="3">Uncharacterized protein</fullName>
    </submittedName>
</protein>
<keyword evidence="4" id="KW-1185">Reference proteome</keyword>
<organism evidence="3 4">
    <name type="scientific">Jimgerdemannia flammicorona</name>
    <dbReference type="NCBI Taxonomy" id="994334"/>
    <lineage>
        <taxon>Eukaryota</taxon>
        <taxon>Fungi</taxon>
        <taxon>Fungi incertae sedis</taxon>
        <taxon>Mucoromycota</taxon>
        <taxon>Mucoromycotina</taxon>
        <taxon>Endogonomycetes</taxon>
        <taxon>Endogonales</taxon>
        <taxon>Endogonaceae</taxon>
        <taxon>Jimgerdemannia</taxon>
    </lineage>
</organism>
<feature type="compositionally biased region" description="Basic and acidic residues" evidence="2">
    <location>
        <begin position="29"/>
        <end position="38"/>
    </location>
</feature>
<dbReference type="EMBL" id="RBNI01018017">
    <property type="protein sequence ID" value="RUO97195.1"/>
    <property type="molecule type" value="Genomic_DNA"/>
</dbReference>
<dbReference type="AlphaFoldDB" id="A0A433A3C3"/>
<reference evidence="3 4" key="1">
    <citation type="journal article" date="2018" name="New Phytol.">
        <title>Phylogenomics of Endogonaceae and evolution of mycorrhizas within Mucoromycota.</title>
        <authorList>
            <person name="Chang Y."/>
            <person name="Desiro A."/>
            <person name="Na H."/>
            <person name="Sandor L."/>
            <person name="Lipzen A."/>
            <person name="Clum A."/>
            <person name="Barry K."/>
            <person name="Grigoriev I.V."/>
            <person name="Martin F.M."/>
            <person name="Stajich J.E."/>
            <person name="Smith M.E."/>
            <person name="Bonito G."/>
            <person name="Spatafora J.W."/>
        </authorList>
    </citation>
    <scope>NUCLEOTIDE SEQUENCE [LARGE SCALE GENOMIC DNA]</scope>
    <source>
        <strain evidence="3 4">GMNB39</strain>
    </source>
</reference>
<gene>
    <name evidence="3" type="ORF">BC936DRAFT_140832</name>
</gene>
<sequence>MSQTPFTPPQTADPLAAEASSSPSSRSPRISDDQEYHQSSDSQLVSATHQPTTTSPNLRRRTSVKARWFPRLHTNDSHLSSDSTTSTDSSSKNHRIPSPTRVKAEQVHQYYSDRPIEFHQQVVLQPSPVSSPIMSQQQRGTTASASPSTQFPPRQSTQYEMAPTRLAQSNEPIAPPHGDGTINSSQVDLTAPPAAAAAAATAAAATTTAVTESVLSSSPSADPQETIKKLEEKIRKLQADLEQAKNYWHKDYRERLTYNNAQHEKKYAELNGIHQQAIDTNSALYQQTEDLHQKLTITTQKLQQREADYAKIESNFLEYMKIIRPTDDDLSTIRDKFKTLKYNINRLLMSLNKKADRQAATDLLAASWDNLQDSVRSLGTPLDHFYINMLMEKLIMDTLVKYVFNVTLYVGLPVNSAYADVKQWMDARNPQWSLRLRQQLCSLVANPKDAEIQESVQTEKARIVSLIYGHLVTAYPFIREKDKADAAAIVGGKEKGYYAKVEEIVDKAVYLSLAIRGQDVEIMTIHVREGDEQFDPDRMTLEQKSKPGGVVRFCICPPFQGGDGEHGFLEKGKVFCG</sequence>
<proteinExistence type="predicted"/>
<dbReference type="OrthoDB" id="2423835at2759"/>